<dbReference type="CDD" id="cd16922">
    <property type="entry name" value="HATPase_EvgS-ArcB-TorS-like"/>
    <property type="match status" value="1"/>
</dbReference>
<dbReference type="Pfam" id="PF00072">
    <property type="entry name" value="Response_reg"/>
    <property type="match status" value="1"/>
</dbReference>
<dbReference type="RefSeq" id="WP_125244725.1">
    <property type="nucleotide sequence ID" value="NZ_RSED01000017.1"/>
</dbReference>
<feature type="transmembrane region" description="Helical" evidence="8">
    <location>
        <begin position="610"/>
        <end position="633"/>
    </location>
</feature>
<dbReference type="Gene3D" id="1.10.4160.10">
    <property type="entry name" value="Hydantoin permease"/>
    <property type="match status" value="1"/>
</dbReference>
<comment type="caution">
    <text evidence="11">The sequence shown here is derived from an EMBL/GenBank/DDBJ whole genome shotgun (WGS) entry which is preliminary data.</text>
</comment>
<dbReference type="SUPFAM" id="SSF47384">
    <property type="entry name" value="Homodimeric domain of signal transducing histidine kinase"/>
    <property type="match status" value="1"/>
</dbReference>
<accession>A0A426V872</accession>
<evidence type="ECO:0000256" key="7">
    <source>
        <dbReference type="PROSITE-ProRule" id="PRU00169"/>
    </source>
</evidence>
<evidence type="ECO:0000256" key="6">
    <source>
        <dbReference type="ARBA" id="ARBA00023012"/>
    </source>
</evidence>
<organism evidence="11 12">
    <name type="scientific">Aquabacterium soli</name>
    <dbReference type="NCBI Taxonomy" id="2493092"/>
    <lineage>
        <taxon>Bacteria</taxon>
        <taxon>Pseudomonadati</taxon>
        <taxon>Pseudomonadota</taxon>
        <taxon>Betaproteobacteria</taxon>
        <taxon>Burkholderiales</taxon>
        <taxon>Aquabacterium</taxon>
    </lineage>
</organism>
<feature type="transmembrane region" description="Helical" evidence="8">
    <location>
        <begin position="430"/>
        <end position="453"/>
    </location>
</feature>
<feature type="transmembrane region" description="Helical" evidence="8">
    <location>
        <begin position="220"/>
        <end position="240"/>
    </location>
</feature>
<dbReference type="GO" id="GO:0000155">
    <property type="term" value="F:phosphorelay sensor kinase activity"/>
    <property type="evidence" value="ECO:0007669"/>
    <property type="project" value="InterPro"/>
</dbReference>
<feature type="transmembrane region" description="Helical" evidence="8">
    <location>
        <begin position="319"/>
        <end position="342"/>
    </location>
</feature>
<comment type="catalytic activity">
    <reaction evidence="1">
        <text>ATP + protein L-histidine = ADP + protein N-phospho-L-histidine.</text>
        <dbReference type="EC" id="2.7.13.3"/>
    </reaction>
</comment>
<keyword evidence="3 7" id="KW-0597">Phosphoprotein</keyword>
<dbReference type="InterPro" id="IPR036890">
    <property type="entry name" value="HATPase_C_sf"/>
</dbReference>
<dbReference type="PROSITE" id="PS50109">
    <property type="entry name" value="HIS_KIN"/>
    <property type="match status" value="1"/>
</dbReference>
<reference evidence="11 12" key="1">
    <citation type="submission" date="2018-12" db="EMBL/GenBank/DDBJ databases">
        <title>The whole draft genome of Aquabacterium sp. SJQ9.</title>
        <authorList>
            <person name="Sun L."/>
            <person name="Gao X."/>
            <person name="Chen W."/>
            <person name="Huang K."/>
        </authorList>
    </citation>
    <scope>NUCLEOTIDE SEQUENCE [LARGE SCALE GENOMIC DNA]</scope>
    <source>
        <strain evidence="11 12">SJQ9</strain>
    </source>
</reference>
<dbReference type="InterPro" id="IPR001789">
    <property type="entry name" value="Sig_transdc_resp-reg_receiver"/>
</dbReference>
<proteinExistence type="predicted"/>
<dbReference type="SUPFAM" id="SSF55874">
    <property type="entry name" value="ATPase domain of HSP90 chaperone/DNA topoisomerase II/histidine kinase"/>
    <property type="match status" value="1"/>
</dbReference>
<feature type="transmembrane region" description="Helical" evidence="8">
    <location>
        <begin position="75"/>
        <end position="99"/>
    </location>
</feature>
<dbReference type="InterPro" id="IPR036097">
    <property type="entry name" value="HisK_dim/P_sf"/>
</dbReference>
<feature type="transmembrane region" description="Helical" evidence="8">
    <location>
        <begin position="151"/>
        <end position="172"/>
    </location>
</feature>
<dbReference type="CDD" id="cd17546">
    <property type="entry name" value="REC_hyHK_CKI1_RcsC-like"/>
    <property type="match status" value="1"/>
</dbReference>
<keyword evidence="8" id="KW-0472">Membrane</keyword>
<dbReference type="Pfam" id="PF00512">
    <property type="entry name" value="HisKA"/>
    <property type="match status" value="1"/>
</dbReference>
<dbReference type="SMART" id="SM00387">
    <property type="entry name" value="HATPase_c"/>
    <property type="match status" value="1"/>
</dbReference>
<dbReference type="CDD" id="cd00082">
    <property type="entry name" value="HisKA"/>
    <property type="match status" value="1"/>
</dbReference>
<protein>
    <recommendedName>
        <fullName evidence="2">histidine kinase</fullName>
        <ecNumber evidence="2">2.7.13.3</ecNumber>
    </recommendedName>
</protein>
<dbReference type="PROSITE" id="PS50110">
    <property type="entry name" value="RESPONSE_REGULATORY"/>
    <property type="match status" value="1"/>
</dbReference>
<feature type="transmembrane region" description="Helical" evidence="8">
    <location>
        <begin position="569"/>
        <end position="590"/>
    </location>
</feature>
<dbReference type="Gene3D" id="1.10.287.130">
    <property type="match status" value="1"/>
</dbReference>
<keyword evidence="5" id="KW-0418">Kinase</keyword>
<keyword evidence="8" id="KW-1133">Transmembrane helix</keyword>
<dbReference type="FunFam" id="1.10.287.130:FF:000001">
    <property type="entry name" value="Two-component sensor histidine kinase"/>
    <property type="match status" value="1"/>
</dbReference>
<feature type="transmembrane region" description="Helical" evidence="8">
    <location>
        <begin position="388"/>
        <end position="409"/>
    </location>
</feature>
<dbReference type="InterPro" id="IPR003594">
    <property type="entry name" value="HATPase_dom"/>
</dbReference>
<dbReference type="InterPro" id="IPR003661">
    <property type="entry name" value="HisK_dim/P_dom"/>
</dbReference>
<dbReference type="InterPro" id="IPR011006">
    <property type="entry name" value="CheY-like_superfamily"/>
</dbReference>
<dbReference type="EC" id="2.7.13.3" evidence="2"/>
<keyword evidence="4" id="KW-0808">Transferase</keyword>
<dbReference type="InterPro" id="IPR004358">
    <property type="entry name" value="Sig_transdc_His_kin-like_C"/>
</dbReference>
<evidence type="ECO:0000256" key="4">
    <source>
        <dbReference type="ARBA" id="ARBA00022679"/>
    </source>
</evidence>
<keyword evidence="6" id="KW-0902">Two-component regulatory system</keyword>
<dbReference type="SUPFAM" id="SSF52172">
    <property type="entry name" value="CheY-like"/>
    <property type="match status" value="1"/>
</dbReference>
<dbReference type="AlphaFoldDB" id="A0A426V872"/>
<evidence type="ECO:0000259" key="9">
    <source>
        <dbReference type="PROSITE" id="PS50109"/>
    </source>
</evidence>
<feature type="domain" description="Histidine kinase" evidence="9">
    <location>
        <begin position="686"/>
        <end position="906"/>
    </location>
</feature>
<feature type="transmembrane region" description="Helical" evidence="8">
    <location>
        <begin position="120"/>
        <end position="145"/>
    </location>
</feature>
<dbReference type="EMBL" id="RSED01000017">
    <property type="protein sequence ID" value="RRS02908.1"/>
    <property type="molecule type" value="Genomic_DNA"/>
</dbReference>
<evidence type="ECO:0000256" key="8">
    <source>
        <dbReference type="SAM" id="Phobius"/>
    </source>
</evidence>
<feature type="transmembrane region" description="Helical" evidence="8">
    <location>
        <begin position="261"/>
        <end position="291"/>
    </location>
</feature>
<gene>
    <name evidence="11" type="ORF">EIP75_18295</name>
</gene>
<evidence type="ECO:0000256" key="2">
    <source>
        <dbReference type="ARBA" id="ARBA00012438"/>
    </source>
</evidence>
<dbReference type="Gene3D" id="3.30.565.10">
    <property type="entry name" value="Histidine kinase-like ATPase, C-terminal domain"/>
    <property type="match status" value="1"/>
</dbReference>
<dbReference type="PANTHER" id="PTHR43047:SF64">
    <property type="entry name" value="HISTIDINE KINASE CONTAINING CHEY-HOMOLOGOUS RECEIVER DOMAIN AND PAS DOMAIN-RELATED"/>
    <property type="match status" value="1"/>
</dbReference>
<dbReference type="InterPro" id="IPR005467">
    <property type="entry name" value="His_kinase_dom"/>
</dbReference>
<dbReference type="PRINTS" id="PR00344">
    <property type="entry name" value="BCTRLSENSOR"/>
</dbReference>
<dbReference type="Gene3D" id="3.40.50.2300">
    <property type="match status" value="1"/>
</dbReference>
<dbReference type="SMART" id="SM00388">
    <property type="entry name" value="HisKA"/>
    <property type="match status" value="1"/>
</dbReference>
<evidence type="ECO:0000256" key="3">
    <source>
        <dbReference type="ARBA" id="ARBA00022553"/>
    </source>
</evidence>
<evidence type="ECO:0000313" key="12">
    <source>
        <dbReference type="Proteomes" id="UP000269265"/>
    </source>
</evidence>
<name>A0A426V872_9BURK</name>
<dbReference type="OrthoDB" id="9810730at2"/>
<feature type="transmembrane region" description="Helical" evidence="8">
    <location>
        <begin position="459"/>
        <end position="479"/>
    </location>
</feature>
<evidence type="ECO:0000259" key="10">
    <source>
        <dbReference type="PROSITE" id="PS50110"/>
    </source>
</evidence>
<dbReference type="Pfam" id="PF02518">
    <property type="entry name" value="HATPase_c"/>
    <property type="match status" value="1"/>
</dbReference>
<dbReference type="Proteomes" id="UP000269265">
    <property type="component" value="Unassembled WGS sequence"/>
</dbReference>
<dbReference type="PANTHER" id="PTHR43047">
    <property type="entry name" value="TWO-COMPONENT HISTIDINE PROTEIN KINASE"/>
    <property type="match status" value="1"/>
</dbReference>
<feature type="domain" description="Response regulatory" evidence="10">
    <location>
        <begin position="931"/>
        <end position="1046"/>
    </location>
</feature>
<feature type="transmembrane region" description="Helical" evidence="8">
    <location>
        <begin position="363"/>
        <end position="382"/>
    </location>
</feature>
<keyword evidence="12" id="KW-1185">Reference proteome</keyword>
<evidence type="ECO:0000313" key="11">
    <source>
        <dbReference type="EMBL" id="RRS02908.1"/>
    </source>
</evidence>
<dbReference type="SMART" id="SM00448">
    <property type="entry name" value="REC"/>
    <property type="match status" value="1"/>
</dbReference>
<feature type="transmembrane region" description="Helical" evidence="8">
    <location>
        <begin position="47"/>
        <end position="69"/>
    </location>
</feature>
<feature type="transmembrane region" description="Helical" evidence="8">
    <location>
        <begin position="184"/>
        <end position="200"/>
    </location>
</feature>
<sequence>MDTDAPPSQRIVRIRREYNAWVADETIEDYALRYTPRSFRKWSEFRVANTALGAVSFLALEAIGASIAVDFGFQNAFWAILAVSLFIFITAIPICVYAARHAVDIDLLTRGSGFGYLGSTLSSLIYASFTFIFFSLEAVIMATALELGLGIPLWLGYLICSVAVIPLVMYGITLISRLQAWTQPLWIALLLLPYIFLWIKQPPQLQGLMHASYGINDGHFDWLLMGSAATVVASMVAQIGEQVDFLRFMPEAKKGRARWKWWVALMAAGPGWIVLGGAKMLGGAVLAFLVIRQGVAPGDAIKPVQMYLGGYAQVFGDPAWIVGFTCLFVIVSQVKIIVVNAYAGSLAWSNFFSRLTHAHPGRLVWLVFNVLIGVALIKVGIFDVLEGLLGFYANFAVAWIGALVADLVVNKPLGLSPPGIEFRRAHLYDINPVGFVSLALGTALALAAFVGVFGRPAQACSMVIGFGVAFCCVPLMAWLTKGRFYIARQQAPFKPGSLVNCGICEKPYEAEDMAHCPAYGCNICSLCCSLDARCEDICKPPEASLARQVGEKLRQFAPRLFRSELSRRMHYLLCLSILALVLGAVLAFIVSQEAHILFELAPGSPAHWNLINIKITCALLLLVMAIGVCWLLLSSDSRRVAQDESNRQATLLLDEIQAHEVTDRELQAARHAADQANLAKSRFLTNISHELRTPLNSILGYAQILEREQGLPAHRRAALQVIRQSGDHVVSLIDGLLDIARIETRRLRLVNSEIPLADFLHQLSDMFQLEARRKGIEFEYRPTHRLPPAVRGDRKRIAQILINLLGNALKYTAAGRVSFRVEYANEIAVVEVQDSGPGIPPEDLDRIFLPFERVERADGSPAASVGGVGLGLTISRMLTDLMGGELMVHSRVGFGSTFTLRLFLPAILHPQAAALPPLPHHISGYHGERRRLLVVDDAAVDRQLACDLLEPLGFSVSPAASGLDALRIAGQVNPDLVLMDIDMPGMDGWETARLLRTNRICQAPILIVSANAFHMDPQDDLGVGREDFIIKPFKVDDLLERIRAKLDLEWFTNDAALPSPMDDAIPPGPLPADSMAVLRELGEMGYVRGILEKLDEIDRLDATYAATTGLLRGHVQRFDLKGYATAMADLAQPTDTHPQGATTP</sequence>
<feature type="modified residue" description="4-aspartylphosphate" evidence="7">
    <location>
        <position position="980"/>
    </location>
</feature>
<evidence type="ECO:0000256" key="1">
    <source>
        <dbReference type="ARBA" id="ARBA00000085"/>
    </source>
</evidence>
<keyword evidence="8" id="KW-0812">Transmembrane</keyword>
<evidence type="ECO:0000256" key="5">
    <source>
        <dbReference type="ARBA" id="ARBA00022777"/>
    </source>
</evidence>